<keyword evidence="3" id="KW-1185">Reference proteome</keyword>
<gene>
    <name evidence="2" type="ORF">P280DRAFT_192694</name>
</gene>
<organism evidence="2 3">
    <name type="scientific">Massarina eburnea CBS 473.64</name>
    <dbReference type="NCBI Taxonomy" id="1395130"/>
    <lineage>
        <taxon>Eukaryota</taxon>
        <taxon>Fungi</taxon>
        <taxon>Dikarya</taxon>
        <taxon>Ascomycota</taxon>
        <taxon>Pezizomycotina</taxon>
        <taxon>Dothideomycetes</taxon>
        <taxon>Pleosporomycetidae</taxon>
        <taxon>Pleosporales</taxon>
        <taxon>Massarineae</taxon>
        <taxon>Massarinaceae</taxon>
        <taxon>Massarina</taxon>
    </lineage>
</organism>
<name>A0A6A6RIW2_9PLEO</name>
<dbReference type="EMBL" id="MU006806">
    <property type="protein sequence ID" value="KAF2635459.1"/>
    <property type="molecule type" value="Genomic_DNA"/>
</dbReference>
<reference evidence="2" key="1">
    <citation type="journal article" date="2020" name="Stud. Mycol.">
        <title>101 Dothideomycetes genomes: a test case for predicting lifestyles and emergence of pathogens.</title>
        <authorList>
            <person name="Haridas S."/>
            <person name="Albert R."/>
            <person name="Binder M."/>
            <person name="Bloem J."/>
            <person name="Labutti K."/>
            <person name="Salamov A."/>
            <person name="Andreopoulos B."/>
            <person name="Baker S."/>
            <person name="Barry K."/>
            <person name="Bills G."/>
            <person name="Bluhm B."/>
            <person name="Cannon C."/>
            <person name="Castanera R."/>
            <person name="Culley D."/>
            <person name="Daum C."/>
            <person name="Ezra D."/>
            <person name="Gonzalez J."/>
            <person name="Henrissat B."/>
            <person name="Kuo A."/>
            <person name="Liang C."/>
            <person name="Lipzen A."/>
            <person name="Lutzoni F."/>
            <person name="Magnuson J."/>
            <person name="Mondo S."/>
            <person name="Nolan M."/>
            <person name="Ohm R."/>
            <person name="Pangilinan J."/>
            <person name="Park H.-J."/>
            <person name="Ramirez L."/>
            <person name="Alfaro M."/>
            <person name="Sun H."/>
            <person name="Tritt A."/>
            <person name="Yoshinaga Y."/>
            <person name="Zwiers L.-H."/>
            <person name="Turgeon B."/>
            <person name="Goodwin S."/>
            <person name="Spatafora J."/>
            <person name="Crous P."/>
            <person name="Grigoriev I."/>
        </authorList>
    </citation>
    <scope>NUCLEOTIDE SEQUENCE</scope>
    <source>
        <strain evidence="2">CBS 473.64</strain>
    </source>
</reference>
<dbReference type="AlphaFoldDB" id="A0A6A6RIW2"/>
<accession>A0A6A6RIW2</accession>
<protein>
    <submittedName>
        <fullName evidence="2">Uncharacterized protein</fullName>
    </submittedName>
</protein>
<feature type="compositionally biased region" description="Polar residues" evidence="1">
    <location>
        <begin position="160"/>
        <end position="169"/>
    </location>
</feature>
<sequence length="178" mass="19917">MQFSWLRTAFSMVTTCFITCYFVTSVYPSTNSSTVYDSPRSTFEIRHWYVLYACYEATAVTGTLPQGPIDNDDPNVKFEFRREITRRCCGLNNPANRAESSGNVNGCLRVSEHLDDEEDVFSAWSMCCTETCRSSLGGGRCGGRSSEPKYWPLYSIPLPSKSSGSTENPRTMGLSDEL</sequence>
<evidence type="ECO:0000256" key="1">
    <source>
        <dbReference type="SAM" id="MobiDB-lite"/>
    </source>
</evidence>
<evidence type="ECO:0000313" key="2">
    <source>
        <dbReference type="EMBL" id="KAF2635459.1"/>
    </source>
</evidence>
<proteinExistence type="predicted"/>
<evidence type="ECO:0000313" key="3">
    <source>
        <dbReference type="Proteomes" id="UP000799753"/>
    </source>
</evidence>
<feature type="region of interest" description="Disordered" evidence="1">
    <location>
        <begin position="157"/>
        <end position="178"/>
    </location>
</feature>
<dbReference type="Proteomes" id="UP000799753">
    <property type="component" value="Unassembled WGS sequence"/>
</dbReference>